<comment type="similarity">
    <text evidence="2">Belongs to the chromate ion transporter (CHR) (TC 2.A.51) family.</text>
</comment>
<dbReference type="PANTHER" id="PTHR33567:SF3">
    <property type="entry name" value="CHROMATE ION TRANSPORTER (EUROFUNG)"/>
    <property type="match status" value="1"/>
</dbReference>
<feature type="transmembrane region" description="Helical" evidence="8">
    <location>
        <begin position="95"/>
        <end position="116"/>
    </location>
</feature>
<keyword evidence="3" id="KW-1003">Cell membrane</keyword>
<dbReference type="GO" id="GO:0005886">
    <property type="term" value="C:plasma membrane"/>
    <property type="evidence" value="ECO:0007669"/>
    <property type="project" value="UniProtKB-SubCell"/>
</dbReference>
<evidence type="ECO:0000256" key="8">
    <source>
        <dbReference type="SAM" id="Phobius"/>
    </source>
</evidence>
<keyword evidence="4 8" id="KW-0812">Transmembrane</keyword>
<dbReference type="EMBL" id="JAFEKC020000019">
    <property type="protein sequence ID" value="KAK0509109.1"/>
    <property type="molecule type" value="Genomic_DNA"/>
</dbReference>
<dbReference type="Proteomes" id="UP001166286">
    <property type="component" value="Unassembled WGS sequence"/>
</dbReference>
<evidence type="ECO:0000256" key="2">
    <source>
        <dbReference type="ARBA" id="ARBA00005262"/>
    </source>
</evidence>
<feature type="transmembrane region" description="Helical" evidence="8">
    <location>
        <begin position="171"/>
        <end position="202"/>
    </location>
</feature>
<comment type="subcellular location">
    <subcellularLocation>
        <location evidence="1">Cell membrane</location>
        <topology evidence="1">Multi-pass membrane protein</topology>
    </subcellularLocation>
</comment>
<evidence type="ECO:0000256" key="5">
    <source>
        <dbReference type="ARBA" id="ARBA00022989"/>
    </source>
</evidence>
<dbReference type="AlphaFoldDB" id="A0AA39QVH1"/>
<reference evidence="9" key="1">
    <citation type="submission" date="2023-03" db="EMBL/GenBank/DDBJ databases">
        <title>Complete genome of Cladonia borealis.</title>
        <authorList>
            <person name="Park H."/>
        </authorList>
    </citation>
    <scope>NUCLEOTIDE SEQUENCE</scope>
    <source>
        <strain evidence="9">ANT050790</strain>
    </source>
</reference>
<protein>
    <recommendedName>
        <fullName evidence="11">Chromate transporter</fullName>
    </recommendedName>
</protein>
<feature type="transmembrane region" description="Helical" evidence="8">
    <location>
        <begin position="350"/>
        <end position="373"/>
    </location>
</feature>
<evidence type="ECO:0000256" key="6">
    <source>
        <dbReference type="ARBA" id="ARBA00023136"/>
    </source>
</evidence>
<comment type="caution">
    <text evidence="9">The sequence shown here is derived from an EMBL/GenBank/DDBJ whole genome shotgun (WGS) entry which is preliminary data.</text>
</comment>
<feature type="transmembrane region" description="Helical" evidence="8">
    <location>
        <begin position="515"/>
        <end position="538"/>
    </location>
</feature>
<feature type="transmembrane region" description="Helical" evidence="8">
    <location>
        <begin position="319"/>
        <end position="341"/>
    </location>
</feature>
<evidence type="ECO:0000256" key="3">
    <source>
        <dbReference type="ARBA" id="ARBA00022475"/>
    </source>
</evidence>
<evidence type="ECO:0000313" key="9">
    <source>
        <dbReference type="EMBL" id="KAK0509109.1"/>
    </source>
</evidence>
<keyword evidence="5 8" id="KW-1133">Transmembrane helix</keyword>
<evidence type="ECO:0000256" key="7">
    <source>
        <dbReference type="SAM" id="MobiDB-lite"/>
    </source>
</evidence>
<evidence type="ECO:0000256" key="1">
    <source>
        <dbReference type="ARBA" id="ARBA00004651"/>
    </source>
</evidence>
<keyword evidence="10" id="KW-1185">Reference proteome</keyword>
<keyword evidence="6 8" id="KW-0472">Membrane</keyword>
<proteinExistence type="inferred from homology"/>
<feature type="transmembrane region" description="Helical" evidence="8">
    <location>
        <begin position="429"/>
        <end position="450"/>
    </location>
</feature>
<feature type="region of interest" description="Disordered" evidence="7">
    <location>
        <begin position="260"/>
        <end position="301"/>
    </location>
</feature>
<dbReference type="Pfam" id="PF02417">
    <property type="entry name" value="Chromate_transp"/>
    <property type="match status" value="2"/>
</dbReference>
<dbReference type="GO" id="GO:0015109">
    <property type="term" value="F:chromate transmembrane transporter activity"/>
    <property type="evidence" value="ECO:0007669"/>
    <property type="project" value="InterPro"/>
</dbReference>
<dbReference type="PANTHER" id="PTHR33567">
    <property type="entry name" value="CHROMATE ION TRANSPORTER (EUROFUNG)"/>
    <property type="match status" value="1"/>
</dbReference>
<accession>A0AA39QVH1</accession>
<gene>
    <name evidence="9" type="ORF">JMJ35_008480</name>
</gene>
<organism evidence="9 10">
    <name type="scientific">Cladonia borealis</name>
    <dbReference type="NCBI Taxonomy" id="184061"/>
    <lineage>
        <taxon>Eukaryota</taxon>
        <taxon>Fungi</taxon>
        <taxon>Dikarya</taxon>
        <taxon>Ascomycota</taxon>
        <taxon>Pezizomycotina</taxon>
        <taxon>Lecanoromycetes</taxon>
        <taxon>OSLEUM clade</taxon>
        <taxon>Lecanoromycetidae</taxon>
        <taxon>Lecanorales</taxon>
        <taxon>Lecanorineae</taxon>
        <taxon>Cladoniaceae</taxon>
        <taxon>Cladonia</taxon>
    </lineage>
</organism>
<feature type="transmembrane region" description="Helical" evidence="8">
    <location>
        <begin position="136"/>
        <end position="159"/>
    </location>
</feature>
<evidence type="ECO:0008006" key="11">
    <source>
        <dbReference type="Google" id="ProtNLM"/>
    </source>
</evidence>
<evidence type="ECO:0000256" key="4">
    <source>
        <dbReference type="ARBA" id="ARBA00022692"/>
    </source>
</evidence>
<feature type="compositionally biased region" description="Polar residues" evidence="7">
    <location>
        <begin position="291"/>
        <end position="301"/>
    </location>
</feature>
<dbReference type="InterPro" id="IPR003370">
    <property type="entry name" value="Chromate_transpt"/>
</dbReference>
<evidence type="ECO:0000313" key="10">
    <source>
        <dbReference type="Proteomes" id="UP001166286"/>
    </source>
</evidence>
<name>A0AA39QVH1_9LECA</name>
<sequence length="541" mass="59543">MRIWRKVRTVAFSGIVRSQGRKEWRFAQGSLPTVKNNWYLGFTSFGGPPVHFQIFHERFVNKLHWIDEQMYQELFAVCQALSGPGSTKMHYSINLIHSGFISAFTAFLIWSLPGAIGMYGLSIGVSRVNEILPGPAYALLSGLNSATVGIIAVAAVQLAQKAITDKVTRILVFLGATAGMLYNALWYFPLLMVLAGFMTVVWDFRWLHRPVEKLLGMVRCRTADESEEADVYPMQDQSQDETPGMTGDLVINMSVDTSASLGATSSKPRVGGFTRSTSKGKGRQHSELPVTENQAQTSRLDPSQRIEERVLPVDRNFNISWQFGGILITGFFMTFATVMVLRGVLKNRPLLFSLFANLYLAGTIIFGGGPVVIPLLREYVVAEGWVSSRDFLLGLAIIQAFPGPNFNFAVYLGSLTALSASQSSVAGGLIGYVAIFAPGLILVHGTMGLWRTLRNYRWVRSGLRGVNAAAVGLIYTAVYRLWEIGYVDENFTSGTSLGRDPWWVVVTATSYVGGYWFGLHVPLAILLGGAMGLVWYGVVSR</sequence>